<name>A0ACA9YFH6_9ASCO</name>
<evidence type="ECO:0000313" key="1">
    <source>
        <dbReference type="EMBL" id="CAH6723841.1"/>
    </source>
</evidence>
<accession>A0ACA9YFH6</accession>
<keyword evidence="2" id="KW-1185">Reference proteome</keyword>
<organism evidence="1 2">
    <name type="scientific">[Candida] jaroonii</name>
    <dbReference type="NCBI Taxonomy" id="467808"/>
    <lineage>
        <taxon>Eukaryota</taxon>
        <taxon>Fungi</taxon>
        <taxon>Dikarya</taxon>
        <taxon>Ascomycota</taxon>
        <taxon>Saccharomycotina</taxon>
        <taxon>Pichiomycetes</taxon>
        <taxon>Debaryomycetaceae</taxon>
        <taxon>Yamadazyma</taxon>
    </lineage>
</organism>
<proteinExistence type="predicted"/>
<comment type="caution">
    <text evidence="1">The sequence shown here is derived from an EMBL/GenBank/DDBJ whole genome shotgun (WGS) entry which is preliminary data.</text>
</comment>
<dbReference type="EMBL" id="CALSDN010000021">
    <property type="protein sequence ID" value="CAH6723841.1"/>
    <property type="molecule type" value="Genomic_DNA"/>
</dbReference>
<gene>
    <name evidence="1" type="ORF">CLIB1444_21S00584</name>
</gene>
<dbReference type="Proteomes" id="UP001152531">
    <property type="component" value="Unassembled WGS sequence"/>
</dbReference>
<protein>
    <submittedName>
        <fullName evidence="1">Exocyst complex component Sec8p</fullName>
    </submittedName>
</protein>
<evidence type="ECO:0000313" key="2">
    <source>
        <dbReference type="Proteomes" id="UP001152531"/>
    </source>
</evidence>
<reference evidence="1" key="1">
    <citation type="submission" date="2022-06" db="EMBL/GenBank/DDBJ databases">
        <authorList>
            <person name="Legras J.-L."/>
            <person name="Devillers H."/>
            <person name="Grondin C."/>
        </authorList>
    </citation>
    <scope>NUCLEOTIDE SEQUENCE</scope>
    <source>
        <strain evidence="1">CLIB 1444</strain>
    </source>
</reference>
<sequence>MRRLSYRTSSGNGNGPTNGDDEGVRSRFGSRTASMNTRKVNQSIVDLRESMNYIKYEWPQILKEDANPIEMAILLLDDSSVGLSHKMPEFERISEDTTNKLRQVVNEHYEVFNTSVGSYHYLLSTSKNNQADAEDIKEMLESTSKEIHNKSDILQELNQTSSRYNEMIEILDAMEFINQIPSKIDQLTADKKIHEIYDVISQGYQVGEKYNLWSLSAMTSNKNYLDTQSNALFDIIFEELQNEIYIKNSAINSMELSWESLINLNNPKLSTFRNFLTRSNNFEQFIYNAANLDLDEISNVLNEDFKEFVEYQLPKLSTSSGDLSVTIELSNNYQRYYYIYQLLTTLFKLNRLNQGIDLLNQTNQQEIHNLIFRSIEEIKSKNLFEINKLNKMINFELNEFNEYSVKILKNLFSTIFIKCLIILKNQKIINEILMTFGIQSDFKSNWDTIKNELTTLMINYISTDENKTANEKNDELFKFDNLNLEKLNFSSNLPDFTVDNDDLYIKNESFQSNFEILVPINITNMRIIMEFFLIFTSSTNYLVNLNSHPINKVPINFFESFMKQSFVPKLKNYLILKFNDFIFEYNTDNINGFNIETTNVDNDKIFKNSLEFKSFFVNLCQLLNTSLTYRSDLNDLVLSFIEFFMDKYQKLYNDLIGNSNSKLNLWFKIPALNDLSKKIVTDDYDSIDDMIEKEIQIMLSNGEIFNIDKDDLLDEENFTQLIHLLLTINWILNWLPNFKKEINYNYQDNLSNIEKLKYDWNFLENGKIVNFNSQPDPSKGDLNIYLSLDTTKMNQFNEYLRRFQQIKLNSIILIRYNLRLNSIYYISRSFKFSDWVLFNEPGNSDEFISKFNKEIFAFDNKISQYFDNSELHHILVGFHQFLNKALLKGSKLIRKINNNGVKKILINIFTLQQMLKNLSKDNEAISFQYSSYYFNCFTINENLLVQSLKDYPLDERENFARLLYSEKLADGNGSSFNTSKYNDLLNKLRAN</sequence>